<evidence type="ECO:0000313" key="8">
    <source>
        <dbReference type="EMBL" id="MCO5723516.1"/>
    </source>
</evidence>
<keyword evidence="4 7" id="KW-0489">Methyltransferase</keyword>
<evidence type="ECO:0000256" key="6">
    <source>
        <dbReference type="ARBA" id="ARBA00022691"/>
    </source>
</evidence>
<name>A0ABT1AU69_9FLAO</name>
<keyword evidence="9" id="KW-1185">Reference proteome</keyword>
<evidence type="ECO:0000256" key="5">
    <source>
        <dbReference type="ARBA" id="ARBA00022679"/>
    </source>
</evidence>
<evidence type="ECO:0000256" key="1">
    <source>
        <dbReference type="ARBA" id="ARBA00004496"/>
    </source>
</evidence>
<comment type="caution">
    <text evidence="8">The sequence shown here is derived from an EMBL/GenBank/DDBJ whole genome shotgun (WGS) entry which is preliminary data.</text>
</comment>
<accession>A0ABT1AU69</accession>
<sequence length="230" mass="25477">MNKLLVLAMASCFVASSLKGQGTYDQLREKMVEEQLESRDIEQESLLEAMRKVPRHLFIPEEYLPWAYTDRALPIADGQTITQPYVVAYMTQVLQVGPEDKVLEIGTGSGYQAAILGELAREVYTIEIVESLGLEARKRLSNMGYENIEVIIGDGYNGLPAQAPFDAIMVTAGAEELPQPLIDQLADGGRMIIPVGPHGGVRQLTLVTRKNGELKSEKLMAVRFVPFIRQ</sequence>
<dbReference type="RefSeq" id="WP_252739891.1">
    <property type="nucleotide sequence ID" value="NZ_JAMXIB010000001.1"/>
</dbReference>
<evidence type="ECO:0000256" key="3">
    <source>
        <dbReference type="ARBA" id="ARBA00022490"/>
    </source>
</evidence>
<dbReference type="Pfam" id="PF01135">
    <property type="entry name" value="PCMT"/>
    <property type="match status" value="1"/>
</dbReference>
<dbReference type="PROSITE" id="PS01279">
    <property type="entry name" value="PCMT"/>
    <property type="match status" value="1"/>
</dbReference>
<keyword evidence="6 7" id="KW-0949">S-adenosyl-L-methionine</keyword>
<keyword evidence="3 7" id="KW-0963">Cytoplasm</keyword>
<dbReference type="HAMAP" id="MF_00090">
    <property type="entry name" value="PIMT"/>
    <property type="match status" value="1"/>
</dbReference>
<evidence type="ECO:0000256" key="7">
    <source>
        <dbReference type="HAMAP-Rule" id="MF_00090"/>
    </source>
</evidence>
<dbReference type="NCBIfam" id="NF001453">
    <property type="entry name" value="PRK00312.1"/>
    <property type="match status" value="1"/>
</dbReference>
<dbReference type="EC" id="2.1.1.77" evidence="7"/>
<dbReference type="Proteomes" id="UP001206312">
    <property type="component" value="Unassembled WGS sequence"/>
</dbReference>
<dbReference type="PANTHER" id="PTHR11579">
    <property type="entry name" value="PROTEIN-L-ISOASPARTATE O-METHYLTRANSFERASE"/>
    <property type="match status" value="1"/>
</dbReference>
<proteinExistence type="inferred from homology"/>
<protein>
    <recommendedName>
        <fullName evidence="7">Protein-L-isoaspartate O-methyltransferase</fullName>
        <ecNumber evidence="7">2.1.1.77</ecNumber>
    </recommendedName>
    <alternativeName>
        <fullName evidence="7">L-isoaspartyl protein carboxyl methyltransferase</fullName>
    </alternativeName>
    <alternativeName>
        <fullName evidence="7">Protein L-isoaspartyl methyltransferase</fullName>
    </alternativeName>
    <alternativeName>
        <fullName evidence="7">Protein-beta-aspartate methyltransferase</fullName>
        <shortName evidence="7">PIMT</shortName>
    </alternativeName>
</protein>
<dbReference type="CDD" id="cd02440">
    <property type="entry name" value="AdoMet_MTases"/>
    <property type="match status" value="1"/>
</dbReference>
<reference evidence="8 9" key="1">
    <citation type="submission" date="2022-06" db="EMBL/GenBank/DDBJ databases">
        <authorList>
            <person name="Xuan X."/>
        </authorList>
    </citation>
    <scope>NUCLEOTIDE SEQUENCE [LARGE SCALE GENOMIC DNA]</scope>
    <source>
        <strain evidence="8 9">2V75</strain>
    </source>
</reference>
<comment type="similarity">
    <text evidence="2 7">Belongs to the methyltransferase superfamily. L-isoaspartyl/D-aspartyl protein methyltransferase family.</text>
</comment>
<dbReference type="InterPro" id="IPR000682">
    <property type="entry name" value="PCMT"/>
</dbReference>
<dbReference type="GO" id="GO:0032259">
    <property type="term" value="P:methylation"/>
    <property type="evidence" value="ECO:0007669"/>
    <property type="project" value="UniProtKB-KW"/>
</dbReference>
<dbReference type="GO" id="GO:0004719">
    <property type="term" value="F:protein-L-isoaspartate (D-aspartate) O-methyltransferase activity"/>
    <property type="evidence" value="ECO:0007669"/>
    <property type="project" value="UniProtKB-EC"/>
</dbReference>
<comment type="function">
    <text evidence="7">Catalyzes the methyl esterification of L-isoaspartyl residues in peptides and proteins that result from spontaneous decomposition of normal L-aspartyl and L-asparaginyl residues. It plays a role in the repair and/or degradation of damaged proteins.</text>
</comment>
<comment type="caution">
    <text evidence="7">Lacks conserved residue(s) required for the propagation of feature annotation.</text>
</comment>
<dbReference type="InterPro" id="IPR029063">
    <property type="entry name" value="SAM-dependent_MTases_sf"/>
</dbReference>
<evidence type="ECO:0000256" key="2">
    <source>
        <dbReference type="ARBA" id="ARBA00005369"/>
    </source>
</evidence>
<dbReference type="Gene3D" id="3.40.50.150">
    <property type="entry name" value="Vaccinia Virus protein VP39"/>
    <property type="match status" value="1"/>
</dbReference>
<comment type="catalytic activity">
    <reaction evidence="7">
        <text>[protein]-L-isoaspartate + S-adenosyl-L-methionine = [protein]-L-isoaspartate alpha-methyl ester + S-adenosyl-L-homocysteine</text>
        <dbReference type="Rhea" id="RHEA:12705"/>
        <dbReference type="Rhea" id="RHEA-COMP:12143"/>
        <dbReference type="Rhea" id="RHEA-COMP:12144"/>
        <dbReference type="ChEBI" id="CHEBI:57856"/>
        <dbReference type="ChEBI" id="CHEBI:59789"/>
        <dbReference type="ChEBI" id="CHEBI:90596"/>
        <dbReference type="ChEBI" id="CHEBI:90598"/>
        <dbReference type="EC" id="2.1.1.77"/>
    </reaction>
</comment>
<dbReference type="PANTHER" id="PTHR11579:SF0">
    <property type="entry name" value="PROTEIN-L-ISOASPARTATE(D-ASPARTATE) O-METHYLTRANSFERASE"/>
    <property type="match status" value="1"/>
</dbReference>
<dbReference type="EMBL" id="JAMXIB010000001">
    <property type="protein sequence ID" value="MCO5723516.1"/>
    <property type="molecule type" value="Genomic_DNA"/>
</dbReference>
<evidence type="ECO:0000313" key="9">
    <source>
        <dbReference type="Proteomes" id="UP001206312"/>
    </source>
</evidence>
<comment type="subcellular location">
    <subcellularLocation>
        <location evidence="1 7">Cytoplasm</location>
    </subcellularLocation>
</comment>
<dbReference type="NCBIfam" id="TIGR00080">
    <property type="entry name" value="pimt"/>
    <property type="match status" value="1"/>
</dbReference>
<evidence type="ECO:0000256" key="4">
    <source>
        <dbReference type="ARBA" id="ARBA00022603"/>
    </source>
</evidence>
<keyword evidence="5 7" id="KW-0808">Transferase</keyword>
<organism evidence="8 9">
    <name type="scientific">Robiginitalea marina</name>
    <dbReference type="NCBI Taxonomy" id="2954105"/>
    <lineage>
        <taxon>Bacteria</taxon>
        <taxon>Pseudomonadati</taxon>
        <taxon>Bacteroidota</taxon>
        <taxon>Flavobacteriia</taxon>
        <taxon>Flavobacteriales</taxon>
        <taxon>Flavobacteriaceae</taxon>
        <taxon>Robiginitalea</taxon>
    </lineage>
</organism>
<gene>
    <name evidence="7" type="primary">pcm</name>
    <name evidence="8" type="ORF">NG653_01525</name>
</gene>
<dbReference type="SUPFAM" id="SSF53335">
    <property type="entry name" value="S-adenosyl-L-methionine-dependent methyltransferases"/>
    <property type="match status" value="1"/>
</dbReference>